<accession>A0A8H3J495</accession>
<comment type="similarity">
    <text evidence="1">Belongs to the MTFP1 family.</text>
</comment>
<organism evidence="5 6">
    <name type="scientific">Alectoria fallacina</name>
    <dbReference type="NCBI Taxonomy" id="1903189"/>
    <lineage>
        <taxon>Eukaryota</taxon>
        <taxon>Fungi</taxon>
        <taxon>Dikarya</taxon>
        <taxon>Ascomycota</taxon>
        <taxon>Pezizomycotina</taxon>
        <taxon>Lecanoromycetes</taxon>
        <taxon>OSLEUM clade</taxon>
        <taxon>Lecanoromycetidae</taxon>
        <taxon>Lecanorales</taxon>
        <taxon>Lecanorineae</taxon>
        <taxon>Parmeliaceae</taxon>
        <taxon>Alectoria</taxon>
    </lineage>
</organism>
<dbReference type="GO" id="GO:0000266">
    <property type="term" value="P:mitochondrial fission"/>
    <property type="evidence" value="ECO:0007669"/>
    <property type="project" value="TreeGrafter"/>
</dbReference>
<evidence type="ECO:0000256" key="2">
    <source>
        <dbReference type="ARBA" id="ARBA00017835"/>
    </source>
</evidence>
<evidence type="ECO:0000256" key="1">
    <source>
        <dbReference type="ARBA" id="ARBA00009224"/>
    </source>
</evidence>
<feature type="compositionally biased region" description="Polar residues" evidence="4">
    <location>
        <begin position="1"/>
        <end position="10"/>
    </location>
</feature>
<keyword evidence="6" id="KW-1185">Reference proteome</keyword>
<dbReference type="Pfam" id="PF10558">
    <property type="entry name" value="MTP18"/>
    <property type="match status" value="1"/>
</dbReference>
<evidence type="ECO:0000313" key="6">
    <source>
        <dbReference type="Proteomes" id="UP000664203"/>
    </source>
</evidence>
<reference evidence="5" key="1">
    <citation type="submission" date="2021-03" db="EMBL/GenBank/DDBJ databases">
        <authorList>
            <person name="Tagirdzhanova G."/>
        </authorList>
    </citation>
    <scope>NUCLEOTIDE SEQUENCE</scope>
</reference>
<name>A0A8H3J495_9LECA</name>
<proteinExistence type="inferred from homology"/>
<feature type="region of interest" description="Disordered" evidence="4">
    <location>
        <begin position="1"/>
        <end position="24"/>
    </location>
</feature>
<sequence length="277" mass="31035">MSSNKDSNTTVHRRVKHLEDDSLPREKLPESLQKIVDNEESLMEQIYDGTANQSTDSNLRYAAYASRFRTILLSAHRYVAYTSDIGESFRPIAHPWLIKGAYGISWAYLVGDVGHEGYKAYLRNQRIKHPGVPGIMSMRSADARELLTTENGRPEVGHVPAIEDFRSVMVQRAVFQSIASMGLPAFTIHSIVRYSGKTLKDAKNTTIRTYGPIGLGLAAVPFLPFMFDKPIEEAVEWTFHKAFETFGGPDAVSHKTTGRVQEMLEESKKGASKEKEL</sequence>
<evidence type="ECO:0000256" key="4">
    <source>
        <dbReference type="SAM" id="MobiDB-lite"/>
    </source>
</evidence>
<gene>
    <name evidence="5" type="ORF">ALECFALPRED_008691</name>
</gene>
<dbReference type="PANTHER" id="PTHR11001:SF2">
    <property type="entry name" value="MITOCHONDRIAL FISSION PROCESS PROTEIN 1"/>
    <property type="match status" value="1"/>
</dbReference>
<dbReference type="EMBL" id="CAJPDR010000604">
    <property type="protein sequence ID" value="CAF9940476.1"/>
    <property type="molecule type" value="Genomic_DNA"/>
</dbReference>
<dbReference type="GO" id="GO:0005739">
    <property type="term" value="C:mitochondrion"/>
    <property type="evidence" value="ECO:0007669"/>
    <property type="project" value="TreeGrafter"/>
</dbReference>
<comment type="caution">
    <text evidence="5">The sequence shown here is derived from an EMBL/GenBank/DDBJ whole genome shotgun (WGS) entry which is preliminary data.</text>
</comment>
<evidence type="ECO:0000256" key="3">
    <source>
        <dbReference type="ARBA" id="ARBA00029631"/>
    </source>
</evidence>
<evidence type="ECO:0000313" key="5">
    <source>
        <dbReference type="EMBL" id="CAF9940476.1"/>
    </source>
</evidence>
<dbReference type="PANTHER" id="PTHR11001">
    <property type="entry name" value="MITOCHONDRIAL FISSION PROCESS PROTEIN 1"/>
    <property type="match status" value="1"/>
</dbReference>
<dbReference type="OrthoDB" id="424969at2759"/>
<dbReference type="Proteomes" id="UP000664203">
    <property type="component" value="Unassembled WGS sequence"/>
</dbReference>
<dbReference type="AlphaFoldDB" id="A0A8H3J495"/>
<protein>
    <recommendedName>
        <fullName evidence="2">Mitochondrial fission process protein 1</fullName>
    </recommendedName>
    <alternativeName>
        <fullName evidence="3">Mitochondrial 18 kDa protein</fullName>
    </alternativeName>
</protein>
<dbReference type="InterPro" id="IPR019560">
    <property type="entry name" value="Mitochondrial_18_kDa_protein"/>
</dbReference>